<evidence type="ECO:0000256" key="1">
    <source>
        <dbReference type="ARBA" id="ARBA00023015"/>
    </source>
</evidence>
<evidence type="ECO:0000313" key="7">
    <source>
        <dbReference type="Proteomes" id="UP000192775"/>
    </source>
</evidence>
<dbReference type="Proteomes" id="UP000192775">
    <property type="component" value="Chromosome"/>
</dbReference>
<keyword evidence="1" id="KW-0805">Transcription regulation</keyword>
<dbReference type="Gene3D" id="1.10.357.10">
    <property type="entry name" value="Tetracycline Repressor, domain 2"/>
    <property type="match status" value="1"/>
</dbReference>
<name>A0A1X9LSI4_9MICO</name>
<dbReference type="PANTHER" id="PTHR30055:SF234">
    <property type="entry name" value="HTH-TYPE TRANSCRIPTIONAL REGULATOR BETI"/>
    <property type="match status" value="1"/>
</dbReference>
<protein>
    <recommendedName>
        <fullName evidence="5">HTH tetR-type domain-containing protein</fullName>
    </recommendedName>
</protein>
<keyword evidence="3" id="KW-0804">Transcription</keyword>
<dbReference type="InterPro" id="IPR009057">
    <property type="entry name" value="Homeodomain-like_sf"/>
</dbReference>
<dbReference type="InterPro" id="IPR050109">
    <property type="entry name" value="HTH-type_TetR-like_transc_reg"/>
</dbReference>
<sequence length="216" mass="23089">MEQSSMSAAPERVPTRVAAAQRTRTSILEAAAALFSEHGYGATTLKAIAERAGVSVETVGLAGPKRRLLRAAFDMAFAGSSSAFPAGGEPAYVALTEQLAFEEAVGEYLRVLGSSIARTAGLWSAFQAAADADAGAAALFEEVRQVRRTEFRRTAQWLADRGVISGEQVPGVVQEFFLIASHETYLLLRAECGCTPETFTTFLQARVTRLLGELRA</sequence>
<dbReference type="PROSITE" id="PS50977">
    <property type="entry name" value="HTH_TETR_2"/>
    <property type="match status" value="1"/>
</dbReference>
<reference evidence="6 7" key="1">
    <citation type="submission" date="2017-04" db="EMBL/GenBank/DDBJ databases">
        <authorList>
            <person name="Afonso C.L."/>
            <person name="Miller P.J."/>
            <person name="Scott M.A."/>
            <person name="Spackman E."/>
            <person name="Goraichik I."/>
            <person name="Dimitrov K.M."/>
            <person name="Suarez D.L."/>
            <person name="Swayne D.E."/>
        </authorList>
    </citation>
    <scope>NUCLEOTIDE SEQUENCE [LARGE SCALE GENOMIC DNA]</scope>
    <source>
        <strain evidence="7">XA(T)</strain>
    </source>
</reference>
<dbReference type="InterPro" id="IPR001647">
    <property type="entry name" value="HTH_TetR"/>
</dbReference>
<dbReference type="PANTHER" id="PTHR30055">
    <property type="entry name" value="HTH-TYPE TRANSCRIPTIONAL REGULATOR RUTR"/>
    <property type="match status" value="1"/>
</dbReference>
<dbReference type="SUPFAM" id="SSF46689">
    <property type="entry name" value="Homeodomain-like"/>
    <property type="match status" value="1"/>
</dbReference>
<dbReference type="AlphaFoldDB" id="A0A1X9LSI4"/>
<dbReference type="GO" id="GO:0000976">
    <property type="term" value="F:transcription cis-regulatory region binding"/>
    <property type="evidence" value="ECO:0007669"/>
    <property type="project" value="TreeGrafter"/>
</dbReference>
<feature type="domain" description="HTH tetR-type" evidence="5">
    <location>
        <begin position="21"/>
        <end position="81"/>
    </location>
</feature>
<dbReference type="EMBL" id="CP020715">
    <property type="protein sequence ID" value="ARJ06881.1"/>
    <property type="molecule type" value="Genomic_DNA"/>
</dbReference>
<feature type="DNA-binding region" description="H-T-H motif" evidence="4">
    <location>
        <begin position="44"/>
        <end position="63"/>
    </location>
</feature>
<dbReference type="GO" id="GO:0003700">
    <property type="term" value="F:DNA-binding transcription factor activity"/>
    <property type="evidence" value="ECO:0007669"/>
    <property type="project" value="TreeGrafter"/>
</dbReference>
<dbReference type="STRING" id="1619308.B5808_17860"/>
<evidence type="ECO:0000256" key="3">
    <source>
        <dbReference type="ARBA" id="ARBA00023163"/>
    </source>
</evidence>
<proteinExistence type="predicted"/>
<evidence type="ECO:0000256" key="2">
    <source>
        <dbReference type="ARBA" id="ARBA00023125"/>
    </source>
</evidence>
<keyword evidence="2 4" id="KW-0238">DNA-binding</keyword>
<accession>A0A1X9LSI4</accession>
<evidence type="ECO:0000259" key="5">
    <source>
        <dbReference type="PROSITE" id="PS50977"/>
    </source>
</evidence>
<evidence type="ECO:0000256" key="4">
    <source>
        <dbReference type="PROSITE-ProRule" id="PRU00335"/>
    </source>
</evidence>
<dbReference type="KEGG" id="cphy:B5808_17860"/>
<evidence type="ECO:0000313" key="6">
    <source>
        <dbReference type="EMBL" id="ARJ06881.1"/>
    </source>
</evidence>
<gene>
    <name evidence="6" type="ORF">B5808_17860</name>
</gene>
<dbReference type="Pfam" id="PF00440">
    <property type="entry name" value="TetR_N"/>
    <property type="match status" value="1"/>
</dbReference>
<organism evidence="6 7">
    <name type="scientific">Cnuibacter physcomitrellae</name>
    <dbReference type="NCBI Taxonomy" id="1619308"/>
    <lineage>
        <taxon>Bacteria</taxon>
        <taxon>Bacillati</taxon>
        <taxon>Actinomycetota</taxon>
        <taxon>Actinomycetes</taxon>
        <taxon>Micrococcales</taxon>
        <taxon>Microbacteriaceae</taxon>
        <taxon>Cnuibacter</taxon>
    </lineage>
</organism>
<keyword evidence="7" id="KW-1185">Reference proteome</keyword>